<comment type="domain">
    <text evidence="11">Consists of 3 domains; the N-terminus binds the ribosome, the middle domain has PPIase activity, while the C-terminus has intrinsic chaperone activity on its own.</text>
</comment>
<name>A0ABM9I350_9GAMM</name>
<dbReference type="SUPFAM" id="SSF102735">
    <property type="entry name" value="Trigger factor ribosome-binding domain"/>
    <property type="match status" value="1"/>
</dbReference>
<comment type="subcellular location">
    <subcellularLocation>
        <location evidence="11">Cytoplasm</location>
    </subcellularLocation>
    <text evidence="11">About half TF is bound to the ribosome near the polypeptide exit tunnel while the other half is free in the cytoplasm.</text>
</comment>
<dbReference type="NCBIfam" id="TIGR00115">
    <property type="entry name" value="tig"/>
    <property type="match status" value="1"/>
</dbReference>
<evidence type="ECO:0000256" key="9">
    <source>
        <dbReference type="ARBA" id="ARBA00023306"/>
    </source>
</evidence>
<evidence type="ECO:0000256" key="13">
    <source>
        <dbReference type="RuleBase" id="RU003914"/>
    </source>
</evidence>
<dbReference type="InterPro" id="IPR008880">
    <property type="entry name" value="Trigger_fac_C"/>
</dbReference>
<comment type="catalytic activity">
    <reaction evidence="1 11 12">
        <text>[protein]-peptidylproline (omega=180) = [protein]-peptidylproline (omega=0)</text>
        <dbReference type="Rhea" id="RHEA:16237"/>
        <dbReference type="Rhea" id="RHEA-COMP:10747"/>
        <dbReference type="Rhea" id="RHEA-COMP:10748"/>
        <dbReference type="ChEBI" id="CHEBI:83833"/>
        <dbReference type="ChEBI" id="CHEBI:83834"/>
        <dbReference type="EC" id="5.2.1.8"/>
    </reaction>
</comment>
<evidence type="ECO:0000256" key="1">
    <source>
        <dbReference type="ARBA" id="ARBA00000971"/>
    </source>
</evidence>
<evidence type="ECO:0000256" key="12">
    <source>
        <dbReference type="PROSITE-ProRule" id="PRU00277"/>
    </source>
</evidence>
<dbReference type="GO" id="GO:0003755">
    <property type="term" value="F:peptidyl-prolyl cis-trans isomerase activity"/>
    <property type="evidence" value="ECO:0007669"/>
    <property type="project" value="UniProtKB-EC"/>
</dbReference>
<protein>
    <recommendedName>
        <fullName evidence="4 11">Trigger factor</fullName>
        <shortName evidence="11">TF</shortName>
        <ecNumber evidence="3 11">5.2.1.8</ecNumber>
    </recommendedName>
    <alternativeName>
        <fullName evidence="10 11">PPIase</fullName>
    </alternativeName>
</protein>
<keyword evidence="11" id="KW-0963">Cytoplasm</keyword>
<comment type="similarity">
    <text evidence="2 11 13">Belongs to the FKBP-type PPIase family. Tig subfamily.</text>
</comment>
<sequence>MQVSVETTSELSRKMTVQVPEEEVQAKIASRLKSLANRIRIDGFRPGKVPQSLLKKRYGQQVREEVLSDLIQSSFYQAVREEKLRPAGVPEITARQVEEGKGLEYEASFEVMPEFVLMPLETLEVKQFVSEVTEADVDAMIERLREQRKVWKDVDREAATGDRVTISFEGKIGEESFTDGKVENVSVVIGSNQMIPGFEDKLAGAAAGSKLEFELSFPADYPNQKLAGNAVQFAVEVLKVEEGHLPEVNEELAKSYGIEEGGVEAFRKDIRANMEREMKRALQTRTKASVMDALFAKNTIALPNALVQDELRELLAPYRQAAQNSKQEFDEAKLKEQLEPLARRRVALALILGKIIETNNLTIDQKRVRSLVEELAASYERPEEVVRWYYAEPKRLREIENVVMEDQVVDLVLDKAKVSEENLAFQELMQQATGSSLKAA</sequence>
<gene>
    <name evidence="11 15" type="primary">tig</name>
    <name evidence="15" type="ORF">MSZNOR_2704</name>
</gene>
<dbReference type="RefSeq" id="WP_026611422.1">
    <property type="nucleotide sequence ID" value="NZ_OX458333.1"/>
</dbReference>
<evidence type="ECO:0000256" key="2">
    <source>
        <dbReference type="ARBA" id="ARBA00005464"/>
    </source>
</evidence>
<evidence type="ECO:0000313" key="16">
    <source>
        <dbReference type="Proteomes" id="UP001162030"/>
    </source>
</evidence>
<keyword evidence="8 11" id="KW-0413">Isomerase</keyword>
<dbReference type="InterPro" id="IPR037041">
    <property type="entry name" value="Trigger_fac_C_sf"/>
</dbReference>
<dbReference type="PANTHER" id="PTHR30560:SF3">
    <property type="entry name" value="TRIGGER FACTOR-LIKE PROTEIN TIG, CHLOROPLASTIC"/>
    <property type="match status" value="1"/>
</dbReference>
<accession>A0ABM9I350</accession>
<keyword evidence="5 11" id="KW-0132">Cell division</keyword>
<keyword evidence="16" id="KW-1185">Reference proteome</keyword>
<dbReference type="PIRSF" id="PIRSF003095">
    <property type="entry name" value="Trigger_factor"/>
    <property type="match status" value="1"/>
</dbReference>
<dbReference type="Proteomes" id="UP001162030">
    <property type="component" value="Chromosome"/>
</dbReference>
<evidence type="ECO:0000256" key="3">
    <source>
        <dbReference type="ARBA" id="ARBA00013194"/>
    </source>
</evidence>
<dbReference type="InterPro" id="IPR001179">
    <property type="entry name" value="PPIase_FKBP_dom"/>
</dbReference>
<keyword evidence="7 11" id="KW-0143">Chaperone</keyword>
<proteinExistence type="inferred from homology"/>
<dbReference type="InterPro" id="IPR027304">
    <property type="entry name" value="Trigger_fact/SurA_dom_sf"/>
</dbReference>
<keyword evidence="9 11" id="KW-0131">Cell cycle</keyword>
<evidence type="ECO:0000259" key="14">
    <source>
        <dbReference type="PROSITE" id="PS50059"/>
    </source>
</evidence>
<evidence type="ECO:0000256" key="11">
    <source>
        <dbReference type="HAMAP-Rule" id="MF_00303"/>
    </source>
</evidence>
<evidence type="ECO:0000256" key="5">
    <source>
        <dbReference type="ARBA" id="ARBA00022618"/>
    </source>
</evidence>
<dbReference type="EC" id="5.2.1.8" evidence="3 11"/>
<dbReference type="PANTHER" id="PTHR30560">
    <property type="entry name" value="TRIGGER FACTOR CHAPERONE AND PEPTIDYL-PROLYL CIS/TRANS ISOMERASE"/>
    <property type="match status" value="1"/>
</dbReference>
<keyword evidence="6 11" id="KW-0697">Rotamase</keyword>
<dbReference type="Pfam" id="PF05697">
    <property type="entry name" value="Trigger_N"/>
    <property type="match status" value="1"/>
</dbReference>
<dbReference type="InterPro" id="IPR008881">
    <property type="entry name" value="Trigger_fac_ribosome-bd_bac"/>
</dbReference>
<dbReference type="Pfam" id="PF00254">
    <property type="entry name" value="FKBP_C"/>
    <property type="match status" value="1"/>
</dbReference>
<dbReference type="EMBL" id="OX458333">
    <property type="protein sequence ID" value="CAI8861554.1"/>
    <property type="molecule type" value="Genomic_DNA"/>
</dbReference>
<dbReference type="Gene3D" id="1.10.3120.10">
    <property type="entry name" value="Trigger factor, C-terminal domain"/>
    <property type="match status" value="1"/>
</dbReference>
<dbReference type="Gene3D" id="3.30.70.1050">
    <property type="entry name" value="Trigger factor ribosome-binding domain"/>
    <property type="match status" value="1"/>
</dbReference>
<evidence type="ECO:0000256" key="8">
    <source>
        <dbReference type="ARBA" id="ARBA00023235"/>
    </source>
</evidence>
<dbReference type="InterPro" id="IPR005215">
    <property type="entry name" value="Trig_fac"/>
</dbReference>
<comment type="function">
    <text evidence="11">Involved in protein export. Acts as a chaperone by maintaining the newly synthesized protein in an open conformation. Functions as a peptidyl-prolyl cis-trans isomerase.</text>
</comment>
<evidence type="ECO:0000256" key="6">
    <source>
        <dbReference type="ARBA" id="ARBA00023110"/>
    </source>
</evidence>
<organism evidence="15 16">
    <name type="scientific">Methylocaldum szegediense</name>
    <dbReference type="NCBI Taxonomy" id="73780"/>
    <lineage>
        <taxon>Bacteria</taxon>
        <taxon>Pseudomonadati</taxon>
        <taxon>Pseudomonadota</taxon>
        <taxon>Gammaproteobacteria</taxon>
        <taxon>Methylococcales</taxon>
        <taxon>Methylococcaceae</taxon>
        <taxon>Methylocaldum</taxon>
    </lineage>
</organism>
<dbReference type="InterPro" id="IPR036611">
    <property type="entry name" value="Trigger_fac_ribosome-bd_sf"/>
</dbReference>
<feature type="domain" description="PPIase FKBP-type" evidence="14">
    <location>
        <begin position="161"/>
        <end position="246"/>
    </location>
</feature>
<evidence type="ECO:0000256" key="10">
    <source>
        <dbReference type="ARBA" id="ARBA00029986"/>
    </source>
</evidence>
<dbReference type="SUPFAM" id="SSF109998">
    <property type="entry name" value="Triger factor/SurA peptide-binding domain-like"/>
    <property type="match status" value="1"/>
</dbReference>
<evidence type="ECO:0000256" key="7">
    <source>
        <dbReference type="ARBA" id="ARBA00023186"/>
    </source>
</evidence>
<dbReference type="Gene3D" id="3.10.50.40">
    <property type="match status" value="1"/>
</dbReference>
<dbReference type="InterPro" id="IPR046357">
    <property type="entry name" value="PPIase_dom_sf"/>
</dbReference>
<dbReference type="Pfam" id="PF05698">
    <property type="entry name" value="Trigger_C"/>
    <property type="match status" value="1"/>
</dbReference>
<dbReference type="SUPFAM" id="SSF54534">
    <property type="entry name" value="FKBP-like"/>
    <property type="match status" value="1"/>
</dbReference>
<dbReference type="PROSITE" id="PS50059">
    <property type="entry name" value="FKBP_PPIASE"/>
    <property type="match status" value="1"/>
</dbReference>
<evidence type="ECO:0000313" key="15">
    <source>
        <dbReference type="EMBL" id="CAI8861554.1"/>
    </source>
</evidence>
<dbReference type="HAMAP" id="MF_00303">
    <property type="entry name" value="Trigger_factor_Tig"/>
    <property type="match status" value="1"/>
</dbReference>
<reference evidence="15 16" key="1">
    <citation type="submission" date="2023-03" db="EMBL/GenBank/DDBJ databases">
        <authorList>
            <person name="Pearce D."/>
        </authorList>
    </citation>
    <scope>NUCLEOTIDE SEQUENCE [LARGE SCALE GENOMIC DNA]</scope>
    <source>
        <strain evidence="15">Msz</strain>
    </source>
</reference>
<evidence type="ECO:0000256" key="4">
    <source>
        <dbReference type="ARBA" id="ARBA00016902"/>
    </source>
</evidence>